<dbReference type="GO" id="GO:0016491">
    <property type="term" value="F:oxidoreductase activity"/>
    <property type="evidence" value="ECO:0007669"/>
    <property type="project" value="UniProtKB-KW"/>
</dbReference>
<reference evidence="4" key="1">
    <citation type="submission" date="2016-09" db="EMBL/GenBank/DDBJ databases">
        <authorList>
            <person name="Varghese N."/>
            <person name="Submissions S."/>
        </authorList>
    </citation>
    <scope>NUCLEOTIDE SEQUENCE [LARGE SCALE GENOMIC DNA]</scope>
    <source>
        <strain evidence="4">JS23</strain>
    </source>
</reference>
<dbReference type="PANTHER" id="PTHR42879:SF2">
    <property type="entry name" value="3-OXOACYL-[ACYL-CARRIER-PROTEIN] REDUCTASE FABG"/>
    <property type="match status" value="1"/>
</dbReference>
<dbReference type="EMBL" id="FNLO01000002">
    <property type="protein sequence ID" value="SDV47172.1"/>
    <property type="molecule type" value="Genomic_DNA"/>
</dbReference>
<proteinExistence type="inferred from homology"/>
<keyword evidence="4" id="KW-1185">Reference proteome</keyword>
<dbReference type="RefSeq" id="WP_091905443.1">
    <property type="nucleotide sequence ID" value="NZ_FNLO01000002.1"/>
</dbReference>
<evidence type="ECO:0000256" key="2">
    <source>
        <dbReference type="ARBA" id="ARBA00023002"/>
    </source>
</evidence>
<dbReference type="SUPFAM" id="SSF51735">
    <property type="entry name" value="NAD(P)-binding Rossmann-fold domains"/>
    <property type="match status" value="1"/>
</dbReference>
<protein>
    <submittedName>
        <fullName evidence="3">3-oxoacyl-[acyl-carrier protein] reductase</fullName>
    </submittedName>
</protein>
<accession>A0A1H2PN16</accession>
<dbReference type="Proteomes" id="UP000243719">
    <property type="component" value="Unassembled WGS sequence"/>
</dbReference>
<dbReference type="Gene3D" id="3.40.50.720">
    <property type="entry name" value="NAD(P)-binding Rossmann-like Domain"/>
    <property type="match status" value="1"/>
</dbReference>
<dbReference type="FunFam" id="3.40.50.720:FF:000173">
    <property type="entry name" value="3-oxoacyl-[acyl-carrier protein] reductase"/>
    <property type="match status" value="1"/>
</dbReference>
<organism evidence="3 4">
    <name type="scientific">Chitinasiproducens palmae</name>
    <dbReference type="NCBI Taxonomy" id="1770053"/>
    <lineage>
        <taxon>Bacteria</taxon>
        <taxon>Pseudomonadati</taxon>
        <taxon>Pseudomonadota</taxon>
        <taxon>Betaproteobacteria</taxon>
        <taxon>Burkholderiales</taxon>
        <taxon>Burkholderiaceae</taxon>
        <taxon>Chitinasiproducens</taxon>
    </lineage>
</organism>
<evidence type="ECO:0000313" key="3">
    <source>
        <dbReference type="EMBL" id="SDV47172.1"/>
    </source>
</evidence>
<dbReference type="InterPro" id="IPR050259">
    <property type="entry name" value="SDR"/>
</dbReference>
<dbReference type="AlphaFoldDB" id="A0A1H2PN16"/>
<dbReference type="InterPro" id="IPR036291">
    <property type="entry name" value="NAD(P)-bd_dom_sf"/>
</dbReference>
<dbReference type="STRING" id="1770053.SAMN05216551_102336"/>
<dbReference type="PRINTS" id="PR00081">
    <property type="entry name" value="GDHRDH"/>
</dbReference>
<evidence type="ECO:0000256" key="1">
    <source>
        <dbReference type="ARBA" id="ARBA00006484"/>
    </source>
</evidence>
<name>A0A1H2PN16_9BURK</name>
<dbReference type="OrthoDB" id="9806974at2"/>
<dbReference type="Pfam" id="PF13561">
    <property type="entry name" value="adh_short_C2"/>
    <property type="match status" value="1"/>
</dbReference>
<gene>
    <name evidence="3" type="ORF">SAMN05216551_102336</name>
</gene>
<dbReference type="NCBIfam" id="NF009466">
    <property type="entry name" value="PRK12826.1-2"/>
    <property type="match status" value="1"/>
</dbReference>
<dbReference type="PANTHER" id="PTHR42879">
    <property type="entry name" value="3-OXOACYL-(ACYL-CARRIER-PROTEIN) REDUCTASE"/>
    <property type="match status" value="1"/>
</dbReference>
<keyword evidence="2" id="KW-0560">Oxidoreductase</keyword>
<dbReference type="InterPro" id="IPR002347">
    <property type="entry name" value="SDR_fam"/>
</dbReference>
<sequence>MNQIKKKVAVVTGAASGIGYGVAKVLAETGFHVIAADRSASVHKAAQQLAPSGSVRGAELDVTDEAGIKALIASIAEEHGRLDVLVNNAGVSIKVDGKPRGIKDISTDEWNMVLGINLSGAFLCIRESIPLMRANRWGRIINMSSRAGRTLVGTAGVHYAATKAGMIGMSRIIAAEVAPDGITVNTIAPGRIESPMTQQGSDAQRAQLVGAIPVGRIGTADEIGHVVSFLASEQSGYMTGAVLDVNGGTYMP</sequence>
<dbReference type="PRINTS" id="PR00080">
    <property type="entry name" value="SDRFAMILY"/>
</dbReference>
<comment type="similarity">
    <text evidence="1">Belongs to the short-chain dehydrogenases/reductases (SDR) family.</text>
</comment>
<evidence type="ECO:0000313" key="4">
    <source>
        <dbReference type="Proteomes" id="UP000243719"/>
    </source>
</evidence>